<evidence type="ECO:0000313" key="3">
    <source>
        <dbReference type="EMBL" id="GJT94342.1"/>
    </source>
</evidence>
<dbReference type="InterPro" id="IPR057670">
    <property type="entry name" value="SH3_retrovirus"/>
</dbReference>
<feature type="region of interest" description="Disordered" evidence="1">
    <location>
        <begin position="1"/>
        <end position="23"/>
    </location>
</feature>
<sequence>MLNCNPCRTPVDTEKKLGPEGSSVTDPTLYRSLARALQYLTFTRPNLSYEVQQLFVRLPDPKLKTLGERGIECIFVGYAEYSKAFRFYVNEPNDPVSINSIIESKDAIFDENRFSLVPRPSQRSLVNETEDIGCSVVPEEVTGEYHKTADCYGIIHNLIIHQMDVNTAFLNGDLDEEQAPKQWHQKFDEVVDMTKEFLSSKFSMKDIGEADVILGIRIKHESNEIADMYG</sequence>
<feature type="domain" description="Retroviral polymerase SH3-like" evidence="2">
    <location>
        <begin position="55"/>
        <end position="116"/>
    </location>
</feature>
<comment type="caution">
    <text evidence="3">The sequence shown here is derived from an EMBL/GenBank/DDBJ whole genome shotgun (WGS) entry which is preliminary data.</text>
</comment>
<protein>
    <submittedName>
        <fullName evidence="3">Zinc finger, CCHC-type containing protein</fullName>
    </submittedName>
</protein>
<dbReference type="Proteomes" id="UP001151760">
    <property type="component" value="Unassembled WGS sequence"/>
</dbReference>
<dbReference type="EMBL" id="BQNB010020286">
    <property type="protein sequence ID" value="GJT94342.1"/>
    <property type="molecule type" value="Genomic_DNA"/>
</dbReference>
<accession>A0ABQ5I4Q2</accession>
<evidence type="ECO:0000259" key="2">
    <source>
        <dbReference type="Pfam" id="PF25597"/>
    </source>
</evidence>
<name>A0ABQ5I4Q2_9ASTR</name>
<dbReference type="Pfam" id="PF25597">
    <property type="entry name" value="SH3_retrovirus"/>
    <property type="match status" value="1"/>
</dbReference>
<gene>
    <name evidence="3" type="ORF">Tco_1083187</name>
</gene>
<evidence type="ECO:0000256" key="1">
    <source>
        <dbReference type="SAM" id="MobiDB-lite"/>
    </source>
</evidence>
<organism evidence="3 4">
    <name type="scientific">Tanacetum coccineum</name>
    <dbReference type="NCBI Taxonomy" id="301880"/>
    <lineage>
        <taxon>Eukaryota</taxon>
        <taxon>Viridiplantae</taxon>
        <taxon>Streptophyta</taxon>
        <taxon>Embryophyta</taxon>
        <taxon>Tracheophyta</taxon>
        <taxon>Spermatophyta</taxon>
        <taxon>Magnoliopsida</taxon>
        <taxon>eudicotyledons</taxon>
        <taxon>Gunneridae</taxon>
        <taxon>Pentapetalae</taxon>
        <taxon>asterids</taxon>
        <taxon>campanulids</taxon>
        <taxon>Asterales</taxon>
        <taxon>Asteraceae</taxon>
        <taxon>Asteroideae</taxon>
        <taxon>Anthemideae</taxon>
        <taxon>Anthemidinae</taxon>
        <taxon>Tanacetum</taxon>
    </lineage>
</organism>
<reference evidence="3" key="1">
    <citation type="journal article" date="2022" name="Int. J. Mol. Sci.">
        <title>Draft Genome of Tanacetum Coccineum: Genomic Comparison of Closely Related Tanacetum-Family Plants.</title>
        <authorList>
            <person name="Yamashiro T."/>
            <person name="Shiraishi A."/>
            <person name="Nakayama K."/>
            <person name="Satake H."/>
        </authorList>
    </citation>
    <scope>NUCLEOTIDE SEQUENCE</scope>
</reference>
<evidence type="ECO:0000313" key="4">
    <source>
        <dbReference type="Proteomes" id="UP001151760"/>
    </source>
</evidence>
<keyword evidence="4" id="KW-1185">Reference proteome</keyword>
<proteinExistence type="predicted"/>
<reference evidence="3" key="2">
    <citation type="submission" date="2022-01" db="EMBL/GenBank/DDBJ databases">
        <authorList>
            <person name="Yamashiro T."/>
            <person name="Shiraishi A."/>
            <person name="Satake H."/>
            <person name="Nakayama K."/>
        </authorList>
    </citation>
    <scope>NUCLEOTIDE SEQUENCE</scope>
</reference>